<name>A0A8H3R4T7_9GLOM</name>
<evidence type="ECO:0000313" key="3">
    <source>
        <dbReference type="Proteomes" id="UP000615446"/>
    </source>
</evidence>
<evidence type="ECO:0000313" key="2">
    <source>
        <dbReference type="EMBL" id="GET00070.1"/>
    </source>
</evidence>
<comment type="caution">
    <text evidence="2">The sequence shown here is derived from an EMBL/GenBank/DDBJ whole genome shotgun (WGS) entry which is preliminary data.</text>
</comment>
<accession>A0A8H3R4T7</accession>
<feature type="compositionally biased region" description="Polar residues" evidence="1">
    <location>
        <begin position="39"/>
        <end position="49"/>
    </location>
</feature>
<feature type="region of interest" description="Disordered" evidence="1">
    <location>
        <begin position="1"/>
        <end position="75"/>
    </location>
</feature>
<dbReference type="Proteomes" id="UP000615446">
    <property type="component" value="Unassembled WGS sequence"/>
</dbReference>
<dbReference type="AlphaFoldDB" id="A0A8H3R4T7"/>
<proteinExistence type="predicted"/>
<gene>
    <name evidence="2" type="ORF">RCL2_002654200</name>
</gene>
<reference evidence="2" key="1">
    <citation type="submission" date="2019-10" db="EMBL/GenBank/DDBJ databases">
        <title>Conservation and host-specific expression of non-tandemly repeated heterogenous ribosome RNA gene in arbuscular mycorrhizal fungi.</title>
        <authorList>
            <person name="Maeda T."/>
            <person name="Kobayashi Y."/>
            <person name="Nakagawa T."/>
            <person name="Ezawa T."/>
            <person name="Yamaguchi K."/>
            <person name="Bino T."/>
            <person name="Nishimoto Y."/>
            <person name="Shigenobu S."/>
            <person name="Kawaguchi M."/>
        </authorList>
    </citation>
    <scope>NUCLEOTIDE SEQUENCE</scope>
    <source>
        <strain evidence="2">HR1</strain>
    </source>
</reference>
<organism evidence="2 3">
    <name type="scientific">Rhizophagus clarus</name>
    <dbReference type="NCBI Taxonomy" id="94130"/>
    <lineage>
        <taxon>Eukaryota</taxon>
        <taxon>Fungi</taxon>
        <taxon>Fungi incertae sedis</taxon>
        <taxon>Mucoromycota</taxon>
        <taxon>Glomeromycotina</taxon>
        <taxon>Glomeromycetes</taxon>
        <taxon>Glomerales</taxon>
        <taxon>Glomeraceae</taxon>
        <taxon>Rhizophagus</taxon>
    </lineage>
</organism>
<dbReference type="EMBL" id="BLAL01000285">
    <property type="protein sequence ID" value="GET00070.1"/>
    <property type="molecule type" value="Genomic_DNA"/>
</dbReference>
<protein>
    <submittedName>
        <fullName evidence="2">Uncharacterized protein</fullName>
    </submittedName>
</protein>
<sequence length="75" mass="8904">METSNNNEENERSYMEMSDSEDLEEIDNDFGFENKENNNYENDSISDSQNELEFDNADNVNFNTDNEEDKLQINY</sequence>
<evidence type="ECO:0000256" key="1">
    <source>
        <dbReference type="SAM" id="MobiDB-lite"/>
    </source>
</evidence>
<feature type="compositionally biased region" description="Acidic residues" evidence="1">
    <location>
        <begin position="18"/>
        <end position="30"/>
    </location>
</feature>